<dbReference type="PRINTS" id="PR00090">
    <property type="entry name" value="RNGDIOXGNASE"/>
</dbReference>
<evidence type="ECO:0000256" key="4">
    <source>
        <dbReference type="ARBA" id="ARBA00023002"/>
    </source>
</evidence>
<dbReference type="EC" id="1.14.13.-" evidence="9"/>
<keyword evidence="10" id="KW-1185">Reference proteome</keyword>
<keyword evidence="5" id="KW-0408">Iron</keyword>
<evidence type="ECO:0000259" key="8">
    <source>
        <dbReference type="PROSITE" id="PS51296"/>
    </source>
</evidence>
<dbReference type="EMBL" id="JBHLTL010000011">
    <property type="protein sequence ID" value="MFC0590667.1"/>
    <property type="molecule type" value="Genomic_DNA"/>
</dbReference>
<dbReference type="PANTHER" id="PTHR43756">
    <property type="entry name" value="CHOLINE MONOOXYGENASE, CHLOROPLASTIC"/>
    <property type="match status" value="1"/>
</dbReference>
<reference evidence="9 10" key="1">
    <citation type="submission" date="2024-09" db="EMBL/GenBank/DDBJ databases">
        <authorList>
            <person name="Sun Q."/>
            <person name="Mori K."/>
        </authorList>
    </citation>
    <scope>NUCLEOTIDE SEQUENCE [LARGE SCALE GENOMIC DNA]</scope>
    <source>
        <strain evidence="9 10">NCAIM B.02537</strain>
    </source>
</reference>
<keyword evidence="2" id="KW-0001">2Fe-2S</keyword>
<accession>A0ABV6PMM5</accession>
<keyword evidence="3" id="KW-0479">Metal-binding</keyword>
<dbReference type="SUPFAM" id="SSF55961">
    <property type="entry name" value="Bet v1-like"/>
    <property type="match status" value="1"/>
</dbReference>
<dbReference type="InterPro" id="IPR017941">
    <property type="entry name" value="Rieske_2Fe-2S"/>
</dbReference>
<dbReference type="PANTHER" id="PTHR43756:SF5">
    <property type="entry name" value="CHOLINE MONOOXYGENASE, CHLOROPLASTIC"/>
    <property type="match status" value="1"/>
</dbReference>
<dbReference type="Gene3D" id="2.102.10.10">
    <property type="entry name" value="Rieske [2Fe-2S] iron-sulphur domain"/>
    <property type="match status" value="1"/>
</dbReference>
<keyword evidence="7" id="KW-0520">NAD</keyword>
<dbReference type="InterPro" id="IPR015879">
    <property type="entry name" value="Ring_hydroxy_dOase_asu_C_dom"/>
</dbReference>
<evidence type="ECO:0000313" key="9">
    <source>
        <dbReference type="EMBL" id="MFC0590667.1"/>
    </source>
</evidence>
<keyword evidence="9" id="KW-0223">Dioxygenase</keyword>
<feature type="domain" description="Rieske" evidence="8">
    <location>
        <begin position="45"/>
        <end position="151"/>
    </location>
</feature>
<comment type="caution">
    <text evidence="9">The sequence shown here is derived from an EMBL/GenBank/DDBJ whole genome shotgun (WGS) entry which is preliminary data.</text>
</comment>
<dbReference type="InterPro" id="IPR015881">
    <property type="entry name" value="ARHD_Rieske_2Fe_2S"/>
</dbReference>
<dbReference type="Pfam" id="PF00355">
    <property type="entry name" value="Rieske"/>
    <property type="match status" value="1"/>
</dbReference>
<sequence>MTETSNQLMQRLAANTRVGYSFEQEFYTSESVFKADFEHVIGRKWIVAGHVSRVQNKGDYFLFRIGSEQIIVIRENEASVRAFFNVCRHRGSTICSAESGNAPRLVCPYHAWTFGLDGRLLAARLMPDDFDKAANGLFACHVRVFHGLIFINLSVDEPDDFDATFGDMGPILDYQGIADARIAHAGSYPTDANWKLVVENFFECYHCVPSHPEFCSMHAAESIIAVGAGPSSGPAEAIASFTPKLKAWEERAARQGRPIGNIDETPDSSHLRLLMQRMNKEGWASETQDGTAPAPLMGKRKAADGGRMHLSFSPFTQIVADDHFAILFQFTPRSALRSDVEMIWLVDGRAGADQVDIPKMIWGYHATTMQDKVITEDNQAGIMSSRYRPGRYSDQEGSVIKFQKWYLNQFGLARAE</sequence>
<evidence type="ECO:0000256" key="2">
    <source>
        <dbReference type="ARBA" id="ARBA00022714"/>
    </source>
</evidence>
<dbReference type="InterPro" id="IPR036922">
    <property type="entry name" value="Rieske_2Fe-2S_sf"/>
</dbReference>
<comment type="cofactor">
    <cofactor evidence="1">
        <name>Fe cation</name>
        <dbReference type="ChEBI" id="CHEBI:24875"/>
    </cofactor>
</comment>
<dbReference type="Gene3D" id="3.90.380.10">
    <property type="entry name" value="Naphthalene 1,2-dioxygenase Alpha Subunit, Chain A, domain 1"/>
    <property type="match status" value="1"/>
</dbReference>
<dbReference type="InterPro" id="IPR001663">
    <property type="entry name" value="Rng_hydr_dOase-A"/>
</dbReference>
<name>A0ABV6PMM5_9SPHN</name>
<dbReference type="Pfam" id="PF00848">
    <property type="entry name" value="Ring_hydroxyl_A"/>
    <property type="match status" value="1"/>
</dbReference>
<evidence type="ECO:0000256" key="7">
    <source>
        <dbReference type="ARBA" id="ARBA00023027"/>
    </source>
</evidence>
<keyword evidence="6" id="KW-0411">Iron-sulfur</keyword>
<dbReference type="RefSeq" id="WP_379482117.1">
    <property type="nucleotide sequence ID" value="NZ_JBHLTL010000011.1"/>
</dbReference>
<dbReference type="SUPFAM" id="SSF50022">
    <property type="entry name" value="ISP domain"/>
    <property type="match status" value="1"/>
</dbReference>
<protein>
    <submittedName>
        <fullName evidence="9">Aromatic ring-hydroxylating dioxygenase subunit alpha</fullName>
        <ecNumber evidence="9">1.14.13.-</ecNumber>
    </submittedName>
</protein>
<evidence type="ECO:0000256" key="3">
    <source>
        <dbReference type="ARBA" id="ARBA00022723"/>
    </source>
</evidence>
<gene>
    <name evidence="9" type="ORF">ACFFF7_14740</name>
</gene>
<keyword evidence="4 9" id="KW-0560">Oxidoreductase</keyword>
<dbReference type="PROSITE" id="PS00570">
    <property type="entry name" value="RING_HYDROXYL_ALPHA"/>
    <property type="match status" value="1"/>
</dbReference>
<evidence type="ECO:0000256" key="6">
    <source>
        <dbReference type="ARBA" id="ARBA00023014"/>
    </source>
</evidence>
<evidence type="ECO:0000256" key="1">
    <source>
        <dbReference type="ARBA" id="ARBA00001962"/>
    </source>
</evidence>
<proteinExistence type="predicted"/>
<dbReference type="Proteomes" id="UP001589943">
    <property type="component" value="Unassembled WGS sequence"/>
</dbReference>
<dbReference type="PROSITE" id="PS51296">
    <property type="entry name" value="RIESKE"/>
    <property type="match status" value="1"/>
</dbReference>
<dbReference type="CDD" id="cd03469">
    <property type="entry name" value="Rieske_RO_Alpha_N"/>
    <property type="match status" value="1"/>
</dbReference>
<dbReference type="GO" id="GO:0051213">
    <property type="term" value="F:dioxygenase activity"/>
    <property type="evidence" value="ECO:0007669"/>
    <property type="project" value="UniProtKB-KW"/>
</dbReference>
<evidence type="ECO:0000256" key="5">
    <source>
        <dbReference type="ARBA" id="ARBA00023004"/>
    </source>
</evidence>
<organism evidence="9 10">
    <name type="scientific">Novosphingobium aquiterrae</name>
    <dbReference type="NCBI Taxonomy" id="624388"/>
    <lineage>
        <taxon>Bacteria</taxon>
        <taxon>Pseudomonadati</taxon>
        <taxon>Pseudomonadota</taxon>
        <taxon>Alphaproteobacteria</taxon>
        <taxon>Sphingomonadales</taxon>
        <taxon>Sphingomonadaceae</taxon>
        <taxon>Novosphingobium</taxon>
    </lineage>
</organism>
<evidence type="ECO:0000313" key="10">
    <source>
        <dbReference type="Proteomes" id="UP001589943"/>
    </source>
</evidence>